<protein>
    <submittedName>
        <fullName evidence="1">DUF1688-domain-containing protein</fullName>
    </submittedName>
</protein>
<sequence length="431" mass="47705">MDPQVKYLLSLDAIRDRAKIVGEAAKVGKLSHFDVHEEKLGAVAYYVTGVIKRDYGPDRYNEIPPHGRWQHFEVGGQPRIDELLKAWTSEGCDDKELTRRLIDLFFVSVLLDAGAGDHWRYVEPGTDRTYERSEGIAVASLYMFKKGAFSSWQSEQMIVDGKGLEQLTTETLSTGFQISEKNPMLGVSSRAHLLQSLGSSLLANANIFGPSGRPGNIVDHMLATAISPSTLDILTFWDTLQTLLIPIWPQDRTVVNGQAIGDAWPLSTLRTASAATELPNASTADFIQPFHKLTQWLTYSLTVPFQRILNITWTNTTSLTTLPEYRNGGLFVDLGVLSLKETSLARGLKASGGDLPQFAAGDDVVVEWRAMTLVLIDKLYGMVKERMEGVELSMAQLLEAGTWKSGREVAKERRPETKSSPILIESDGTVF</sequence>
<dbReference type="AlphaFoldDB" id="A0A6A5UWG6"/>
<name>A0A6A5UWG6_9PLEO</name>
<reference evidence="1" key="1">
    <citation type="journal article" date="2020" name="Stud. Mycol.">
        <title>101 Dothideomycetes genomes: a test case for predicting lifestyles and emergence of pathogens.</title>
        <authorList>
            <person name="Haridas S."/>
            <person name="Albert R."/>
            <person name="Binder M."/>
            <person name="Bloem J."/>
            <person name="Labutti K."/>
            <person name="Salamov A."/>
            <person name="Andreopoulos B."/>
            <person name="Baker S."/>
            <person name="Barry K."/>
            <person name="Bills G."/>
            <person name="Bluhm B."/>
            <person name="Cannon C."/>
            <person name="Castanera R."/>
            <person name="Culley D."/>
            <person name="Daum C."/>
            <person name="Ezra D."/>
            <person name="Gonzalez J."/>
            <person name="Henrissat B."/>
            <person name="Kuo A."/>
            <person name="Liang C."/>
            <person name="Lipzen A."/>
            <person name="Lutzoni F."/>
            <person name="Magnuson J."/>
            <person name="Mondo S."/>
            <person name="Nolan M."/>
            <person name="Ohm R."/>
            <person name="Pangilinan J."/>
            <person name="Park H.-J."/>
            <person name="Ramirez L."/>
            <person name="Alfaro M."/>
            <person name="Sun H."/>
            <person name="Tritt A."/>
            <person name="Yoshinaga Y."/>
            <person name="Zwiers L.-H."/>
            <person name="Turgeon B."/>
            <person name="Goodwin S."/>
            <person name="Spatafora J."/>
            <person name="Crous P."/>
            <person name="Grigoriev I."/>
        </authorList>
    </citation>
    <scope>NUCLEOTIDE SEQUENCE</scope>
    <source>
        <strain evidence="1">CBS 107.79</strain>
    </source>
</reference>
<dbReference type="OrthoDB" id="2153176at2759"/>
<organism evidence="1 2">
    <name type="scientific">Bimuria novae-zelandiae CBS 107.79</name>
    <dbReference type="NCBI Taxonomy" id="1447943"/>
    <lineage>
        <taxon>Eukaryota</taxon>
        <taxon>Fungi</taxon>
        <taxon>Dikarya</taxon>
        <taxon>Ascomycota</taxon>
        <taxon>Pezizomycotina</taxon>
        <taxon>Dothideomycetes</taxon>
        <taxon>Pleosporomycetidae</taxon>
        <taxon>Pleosporales</taxon>
        <taxon>Massarineae</taxon>
        <taxon>Didymosphaeriaceae</taxon>
        <taxon>Bimuria</taxon>
    </lineage>
</organism>
<keyword evidence="2" id="KW-1185">Reference proteome</keyword>
<dbReference type="PANTHER" id="PTHR31687:SF3">
    <property type="entry name" value="PROTEIN URG3"/>
    <property type="match status" value="1"/>
</dbReference>
<dbReference type="PANTHER" id="PTHR31687">
    <property type="match status" value="1"/>
</dbReference>
<dbReference type="InterPro" id="IPR012469">
    <property type="entry name" value="DUF1688"/>
</dbReference>
<evidence type="ECO:0000313" key="2">
    <source>
        <dbReference type="Proteomes" id="UP000800036"/>
    </source>
</evidence>
<proteinExistence type="predicted"/>
<gene>
    <name evidence="1" type="ORF">BU23DRAFT_558558</name>
</gene>
<dbReference type="Proteomes" id="UP000800036">
    <property type="component" value="Unassembled WGS sequence"/>
</dbReference>
<evidence type="ECO:0000313" key="1">
    <source>
        <dbReference type="EMBL" id="KAF1968329.1"/>
    </source>
</evidence>
<dbReference type="Pfam" id="PF07958">
    <property type="entry name" value="DUF1688"/>
    <property type="match status" value="1"/>
</dbReference>
<dbReference type="EMBL" id="ML976721">
    <property type="protein sequence ID" value="KAF1968329.1"/>
    <property type="molecule type" value="Genomic_DNA"/>
</dbReference>
<accession>A0A6A5UWG6</accession>